<dbReference type="EMBL" id="JARESE010000070">
    <property type="protein sequence ID" value="MDE8653996.1"/>
    <property type="molecule type" value="Genomic_DNA"/>
</dbReference>
<evidence type="ECO:0000313" key="3">
    <source>
        <dbReference type="Proteomes" id="UP001216253"/>
    </source>
</evidence>
<dbReference type="Proteomes" id="UP001216253">
    <property type="component" value="Unassembled WGS sequence"/>
</dbReference>
<feature type="signal peptide" evidence="1">
    <location>
        <begin position="1"/>
        <end position="20"/>
    </location>
</feature>
<evidence type="ECO:0000313" key="2">
    <source>
        <dbReference type="EMBL" id="MDE8653996.1"/>
    </source>
</evidence>
<evidence type="ECO:0008006" key="4">
    <source>
        <dbReference type="Google" id="ProtNLM"/>
    </source>
</evidence>
<reference evidence="2 3" key="1">
    <citation type="submission" date="2023-03" db="EMBL/GenBank/DDBJ databases">
        <title>NovoSphingobium album sp. nov. isolated from polycyclic aromatic hydrocarbons- and heavy-metal polluted soil.</title>
        <authorList>
            <person name="Liu Z."/>
            <person name="Wang K."/>
        </authorList>
    </citation>
    <scope>NUCLEOTIDE SEQUENCE [LARGE SCALE GENOMIC DNA]</scope>
    <source>
        <strain evidence="2 3">H3SJ31-1</strain>
    </source>
</reference>
<gene>
    <name evidence="2" type="ORF">PYV00_20085</name>
</gene>
<organism evidence="2 3">
    <name type="scientific">Novosphingobium album</name>
    <name type="common">ex Liu et al. 2023</name>
    <dbReference type="NCBI Taxonomy" id="3031130"/>
    <lineage>
        <taxon>Bacteria</taxon>
        <taxon>Pseudomonadati</taxon>
        <taxon>Pseudomonadota</taxon>
        <taxon>Alphaproteobacteria</taxon>
        <taxon>Sphingomonadales</taxon>
        <taxon>Sphingomonadaceae</taxon>
        <taxon>Novosphingobium</taxon>
    </lineage>
</organism>
<keyword evidence="1" id="KW-0732">Signal</keyword>
<protein>
    <recommendedName>
        <fullName evidence="4">Integron</fullName>
    </recommendedName>
</protein>
<evidence type="ECO:0000256" key="1">
    <source>
        <dbReference type="SAM" id="SignalP"/>
    </source>
</evidence>
<comment type="caution">
    <text evidence="2">The sequence shown here is derived from an EMBL/GenBank/DDBJ whole genome shotgun (WGS) entry which is preliminary data.</text>
</comment>
<sequence>MNAALALAMALAWAAGPAMPDLPVRIGGAAELDACGSLARVARLKRGGENFLSVRARPSPRARELDRLGPGRLVWICDAAMDGAWTGIVYAPAAGDADCGVGSPVPHRRAYAGTCASGWVASRFLEGVAG</sequence>
<keyword evidence="3" id="KW-1185">Reference proteome</keyword>
<name>A0ABT5WVT6_9SPHN</name>
<accession>A0ABT5WVT6</accession>
<proteinExistence type="predicted"/>
<feature type="chain" id="PRO_5045722306" description="Integron" evidence="1">
    <location>
        <begin position="21"/>
        <end position="130"/>
    </location>
</feature>